<evidence type="ECO:0000313" key="2">
    <source>
        <dbReference type="EMBL" id="RYR13549.1"/>
    </source>
</evidence>
<comment type="caution">
    <text evidence="2">The sequence shown here is derived from an EMBL/GenBank/DDBJ whole genome shotgun (WGS) entry which is preliminary data.</text>
</comment>
<evidence type="ECO:0000259" key="1">
    <source>
        <dbReference type="Pfam" id="PF13456"/>
    </source>
</evidence>
<sequence>MEIEFVEIAEESSTSSTMKRRSVRRATWRPPLARWVKYNIDASFVEVHFGGATTAILRDHTKNLFTDSNSKIAATSPFAAKALAVREALIMAKTFKKRIIIEFDSLILIQALKPQASIVEIQVILDDILDLARSISNCGFT</sequence>
<accession>A0A444ZH62</accession>
<dbReference type="PANTHER" id="PTHR47723">
    <property type="entry name" value="OS05G0353850 PROTEIN"/>
    <property type="match status" value="1"/>
</dbReference>
<dbReference type="GO" id="GO:0003676">
    <property type="term" value="F:nucleic acid binding"/>
    <property type="evidence" value="ECO:0007669"/>
    <property type="project" value="InterPro"/>
</dbReference>
<name>A0A444ZH62_ARAHY</name>
<feature type="domain" description="RNase H type-1" evidence="1">
    <location>
        <begin position="39"/>
        <end position="140"/>
    </location>
</feature>
<dbReference type="EMBL" id="SDMP01000014">
    <property type="protein sequence ID" value="RYR13549.1"/>
    <property type="molecule type" value="Genomic_DNA"/>
</dbReference>
<dbReference type="Pfam" id="PF13456">
    <property type="entry name" value="RVT_3"/>
    <property type="match status" value="1"/>
</dbReference>
<dbReference type="InterPro" id="IPR053151">
    <property type="entry name" value="RNase_H-like"/>
</dbReference>
<organism evidence="2 3">
    <name type="scientific">Arachis hypogaea</name>
    <name type="common">Peanut</name>
    <dbReference type="NCBI Taxonomy" id="3818"/>
    <lineage>
        <taxon>Eukaryota</taxon>
        <taxon>Viridiplantae</taxon>
        <taxon>Streptophyta</taxon>
        <taxon>Embryophyta</taxon>
        <taxon>Tracheophyta</taxon>
        <taxon>Spermatophyta</taxon>
        <taxon>Magnoliopsida</taxon>
        <taxon>eudicotyledons</taxon>
        <taxon>Gunneridae</taxon>
        <taxon>Pentapetalae</taxon>
        <taxon>rosids</taxon>
        <taxon>fabids</taxon>
        <taxon>Fabales</taxon>
        <taxon>Fabaceae</taxon>
        <taxon>Papilionoideae</taxon>
        <taxon>50 kb inversion clade</taxon>
        <taxon>dalbergioids sensu lato</taxon>
        <taxon>Dalbergieae</taxon>
        <taxon>Pterocarpus clade</taxon>
        <taxon>Arachis</taxon>
    </lineage>
</organism>
<dbReference type="InterPro" id="IPR044730">
    <property type="entry name" value="RNase_H-like_dom_plant"/>
</dbReference>
<dbReference type="CDD" id="cd06222">
    <property type="entry name" value="RNase_H_like"/>
    <property type="match status" value="1"/>
</dbReference>
<dbReference type="Proteomes" id="UP000289738">
    <property type="component" value="Chromosome B04"/>
</dbReference>
<dbReference type="PANTHER" id="PTHR47723:SF24">
    <property type="entry name" value="RNASE H TYPE-1 DOMAIN-CONTAINING PROTEIN"/>
    <property type="match status" value="1"/>
</dbReference>
<evidence type="ECO:0000313" key="3">
    <source>
        <dbReference type="Proteomes" id="UP000289738"/>
    </source>
</evidence>
<dbReference type="GO" id="GO:0004523">
    <property type="term" value="F:RNA-DNA hybrid ribonuclease activity"/>
    <property type="evidence" value="ECO:0007669"/>
    <property type="project" value="InterPro"/>
</dbReference>
<gene>
    <name evidence="2" type="ORF">Ahy_B04g070483</name>
</gene>
<keyword evidence="3" id="KW-1185">Reference proteome</keyword>
<protein>
    <recommendedName>
        <fullName evidence="1">RNase H type-1 domain-containing protein</fullName>
    </recommendedName>
</protein>
<reference evidence="2 3" key="1">
    <citation type="submission" date="2019-01" db="EMBL/GenBank/DDBJ databases">
        <title>Sequencing of cultivated peanut Arachis hypogaea provides insights into genome evolution and oil improvement.</title>
        <authorList>
            <person name="Chen X."/>
        </authorList>
    </citation>
    <scope>NUCLEOTIDE SEQUENCE [LARGE SCALE GENOMIC DNA]</scope>
    <source>
        <strain evidence="3">cv. Fuhuasheng</strain>
        <tissue evidence="2">Leaves</tissue>
    </source>
</reference>
<dbReference type="InterPro" id="IPR002156">
    <property type="entry name" value="RNaseH_domain"/>
</dbReference>
<dbReference type="AlphaFoldDB" id="A0A444ZH62"/>
<proteinExistence type="predicted"/>